<evidence type="ECO:0000256" key="3">
    <source>
        <dbReference type="ARBA" id="ARBA00023027"/>
    </source>
</evidence>
<evidence type="ECO:0000256" key="2">
    <source>
        <dbReference type="ARBA" id="ARBA00023002"/>
    </source>
</evidence>
<dbReference type="Pfam" id="PF00389">
    <property type="entry name" value="2-Hacid_dh"/>
    <property type="match status" value="1"/>
</dbReference>
<feature type="domain" description="D-isomer specific 2-hydroxyacid dehydrogenase NAD-binding" evidence="6">
    <location>
        <begin position="110"/>
        <end position="295"/>
    </location>
</feature>
<dbReference type="Pfam" id="PF02826">
    <property type="entry name" value="2-Hacid_dh_C"/>
    <property type="match status" value="1"/>
</dbReference>
<protein>
    <submittedName>
        <fullName evidence="7">NAD(P)-dependent oxidoreductase</fullName>
    </submittedName>
</protein>
<keyword evidence="3" id="KW-0520">NAD</keyword>
<dbReference type="Proteomes" id="UP001637996">
    <property type="component" value="Unassembled WGS sequence"/>
</dbReference>
<evidence type="ECO:0000259" key="6">
    <source>
        <dbReference type="Pfam" id="PF02826"/>
    </source>
</evidence>
<dbReference type="PANTHER" id="PTHR43026:SF1">
    <property type="entry name" value="2-HYDROXYACID DEHYDROGENASE HOMOLOG 1-RELATED"/>
    <property type="match status" value="1"/>
</dbReference>
<dbReference type="InterPro" id="IPR006139">
    <property type="entry name" value="D-isomer_2_OHA_DH_cat_dom"/>
</dbReference>
<name>A0ABW9M7T4_9FIRM</name>
<dbReference type="InterPro" id="IPR036291">
    <property type="entry name" value="NAD(P)-bd_dom_sf"/>
</dbReference>
<proteinExistence type="inferred from homology"/>
<dbReference type="SUPFAM" id="SSF52283">
    <property type="entry name" value="Formate/glycerate dehydrogenase catalytic domain-like"/>
    <property type="match status" value="1"/>
</dbReference>
<dbReference type="InterPro" id="IPR029752">
    <property type="entry name" value="D-isomer_DH_CS1"/>
</dbReference>
<dbReference type="PROSITE" id="PS00065">
    <property type="entry name" value="D_2_HYDROXYACID_DH_1"/>
    <property type="match status" value="1"/>
</dbReference>
<evidence type="ECO:0000313" key="7">
    <source>
        <dbReference type="EMBL" id="MFO3664933.1"/>
    </source>
</evidence>
<dbReference type="InterPro" id="IPR058205">
    <property type="entry name" value="D-LDH-like"/>
</dbReference>
<evidence type="ECO:0000256" key="1">
    <source>
        <dbReference type="ARBA" id="ARBA00005854"/>
    </source>
</evidence>
<reference evidence="7 8" key="1">
    <citation type="journal article" date="2025" name="Anaerobe">
        <title>Description of Anaerococcus kampingiae sp. nov., Anaerococcus groningensis sp. nov., Anaerococcus martiniensis sp. nov., and Anaerococcus cruorum sp. nov., isolated from human clinical specimens.</title>
        <authorList>
            <person name="Boiten K.E."/>
            <person name="Meijer J."/>
            <person name="van Wezel E.M."/>
            <person name="Veloo A.C.M."/>
        </authorList>
    </citation>
    <scope>NUCLEOTIDE SEQUENCE [LARGE SCALE GENOMIC DNA]</scope>
    <source>
        <strain evidence="7 8">ENR0831</strain>
    </source>
</reference>
<gene>
    <name evidence="7" type="ORF">ACCQ41_01505</name>
</gene>
<sequence length="327" mass="36751">MKIIVYSPHPLQVKYLREWEEDNNIEVEVIEESLNDEDIKKLEDADGVVLTVANKIEDQMYQQFADYGIKQLSITSVGYDQINLEKADQAGLVVTNTPNYSPESIAEFTIMMILKLLKKDSEIQKDIQNKDFRFSENKLGQTLRGKTVGIYGLGSIGYLVAQGLNRFGVKIIATTPHPKIYAKNIVEFVEFDELLEKSDIISVHAALVDENYHQFNKDAFSKMKDGSFIINTSRGGLIDTKALLGAIANGKIAGSALDVYENEDGLYGKNNPDYNDEIFDQLLENPKVDMYNHVAYFTKTALDNQIKFALGNALEVIETGDSENRVN</sequence>
<dbReference type="EMBL" id="JBGMEI010000002">
    <property type="protein sequence ID" value="MFO3664933.1"/>
    <property type="molecule type" value="Genomic_DNA"/>
</dbReference>
<keyword evidence="8" id="KW-1185">Reference proteome</keyword>
<dbReference type="InterPro" id="IPR006140">
    <property type="entry name" value="D-isomer_DH_NAD-bd"/>
</dbReference>
<dbReference type="PANTHER" id="PTHR43026">
    <property type="entry name" value="2-HYDROXYACID DEHYDROGENASE HOMOLOG 1-RELATED"/>
    <property type="match status" value="1"/>
</dbReference>
<dbReference type="PROSITE" id="PS00671">
    <property type="entry name" value="D_2_HYDROXYACID_DH_3"/>
    <property type="match status" value="1"/>
</dbReference>
<comment type="caution">
    <text evidence="7">The sequence shown here is derived from an EMBL/GenBank/DDBJ whole genome shotgun (WGS) entry which is preliminary data.</text>
</comment>
<dbReference type="Gene3D" id="3.40.50.720">
    <property type="entry name" value="NAD(P)-binding Rossmann-like Domain"/>
    <property type="match status" value="2"/>
</dbReference>
<keyword evidence="2 4" id="KW-0560">Oxidoreductase</keyword>
<organism evidence="7 8">
    <name type="scientific">Anaerococcus martiniensis</name>
    <dbReference type="NCBI Taxonomy" id="3115615"/>
    <lineage>
        <taxon>Bacteria</taxon>
        <taxon>Bacillati</taxon>
        <taxon>Bacillota</taxon>
        <taxon>Tissierellia</taxon>
        <taxon>Tissierellales</taxon>
        <taxon>Peptoniphilaceae</taxon>
        <taxon>Anaerococcus</taxon>
    </lineage>
</organism>
<dbReference type="SUPFAM" id="SSF51735">
    <property type="entry name" value="NAD(P)-binding Rossmann-fold domains"/>
    <property type="match status" value="1"/>
</dbReference>
<dbReference type="RefSeq" id="WP_410030682.1">
    <property type="nucleotide sequence ID" value="NZ_JBGMEI010000002.1"/>
</dbReference>
<feature type="domain" description="D-isomer specific 2-hydroxyacid dehydrogenase catalytic" evidence="5">
    <location>
        <begin position="3"/>
        <end position="327"/>
    </location>
</feature>
<evidence type="ECO:0000313" key="8">
    <source>
        <dbReference type="Proteomes" id="UP001637996"/>
    </source>
</evidence>
<dbReference type="InterPro" id="IPR029753">
    <property type="entry name" value="D-isomer_DH_CS"/>
</dbReference>
<accession>A0ABW9M7T4</accession>
<evidence type="ECO:0000259" key="5">
    <source>
        <dbReference type="Pfam" id="PF00389"/>
    </source>
</evidence>
<comment type="similarity">
    <text evidence="1 4">Belongs to the D-isomer specific 2-hydroxyacid dehydrogenase family.</text>
</comment>
<evidence type="ECO:0000256" key="4">
    <source>
        <dbReference type="RuleBase" id="RU003719"/>
    </source>
</evidence>